<evidence type="ECO:0000313" key="9">
    <source>
        <dbReference type="Proteomes" id="UP001549257"/>
    </source>
</evidence>
<dbReference type="InterPro" id="IPR018117">
    <property type="entry name" value="C5_DNA_meth_AS"/>
</dbReference>
<dbReference type="PROSITE" id="PS51679">
    <property type="entry name" value="SAM_MT_C5"/>
    <property type="match status" value="1"/>
</dbReference>
<dbReference type="Gene3D" id="3.40.50.150">
    <property type="entry name" value="Vaccinia Virus protein VP39"/>
    <property type="match status" value="1"/>
</dbReference>
<dbReference type="NCBIfam" id="TIGR00675">
    <property type="entry name" value="dcm"/>
    <property type="match status" value="1"/>
</dbReference>
<reference evidence="8 9" key="1">
    <citation type="submission" date="2024-06" db="EMBL/GenBank/DDBJ databases">
        <title>Sorghum-associated microbial communities from plants grown in Nebraska, USA.</title>
        <authorList>
            <person name="Schachtman D."/>
        </authorList>
    </citation>
    <scope>NUCLEOTIDE SEQUENCE [LARGE SCALE GENOMIC DNA]</scope>
    <source>
        <strain evidence="8 9">2857</strain>
    </source>
</reference>
<comment type="caution">
    <text evidence="8">The sequence shown here is derived from an EMBL/GenBank/DDBJ whole genome shotgun (WGS) entry which is preliminary data.</text>
</comment>
<proteinExistence type="inferred from homology"/>
<comment type="catalytic activity">
    <reaction evidence="7">
        <text>a 2'-deoxycytidine in DNA + S-adenosyl-L-methionine = a 5-methyl-2'-deoxycytidine in DNA + S-adenosyl-L-homocysteine + H(+)</text>
        <dbReference type="Rhea" id="RHEA:13681"/>
        <dbReference type="Rhea" id="RHEA-COMP:11369"/>
        <dbReference type="Rhea" id="RHEA-COMP:11370"/>
        <dbReference type="ChEBI" id="CHEBI:15378"/>
        <dbReference type="ChEBI" id="CHEBI:57856"/>
        <dbReference type="ChEBI" id="CHEBI:59789"/>
        <dbReference type="ChEBI" id="CHEBI:85452"/>
        <dbReference type="ChEBI" id="CHEBI:85454"/>
        <dbReference type="EC" id="2.1.1.37"/>
    </reaction>
</comment>
<keyword evidence="2 5" id="KW-0808">Transferase</keyword>
<dbReference type="EC" id="2.1.1.37" evidence="7"/>
<evidence type="ECO:0000256" key="1">
    <source>
        <dbReference type="ARBA" id="ARBA00022603"/>
    </source>
</evidence>
<keyword evidence="1 5" id="KW-0489">Methyltransferase</keyword>
<dbReference type="GO" id="GO:0032259">
    <property type="term" value="P:methylation"/>
    <property type="evidence" value="ECO:0007669"/>
    <property type="project" value="UniProtKB-KW"/>
</dbReference>
<dbReference type="PROSITE" id="PS00095">
    <property type="entry name" value="C5_MTASE_2"/>
    <property type="match status" value="1"/>
</dbReference>
<dbReference type="PANTHER" id="PTHR10629">
    <property type="entry name" value="CYTOSINE-SPECIFIC METHYLTRANSFERASE"/>
    <property type="match status" value="1"/>
</dbReference>
<evidence type="ECO:0000256" key="7">
    <source>
        <dbReference type="RuleBase" id="RU000417"/>
    </source>
</evidence>
<keyword evidence="4" id="KW-0680">Restriction system</keyword>
<organism evidence="8 9">
    <name type="scientific">Conyzicola nivalis</name>
    <dbReference type="NCBI Taxonomy" id="1477021"/>
    <lineage>
        <taxon>Bacteria</taxon>
        <taxon>Bacillati</taxon>
        <taxon>Actinomycetota</taxon>
        <taxon>Actinomycetes</taxon>
        <taxon>Micrococcales</taxon>
        <taxon>Microbacteriaceae</taxon>
        <taxon>Conyzicola</taxon>
    </lineage>
</organism>
<dbReference type="InterPro" id="IPR031303">
    <property type="entry name" value="C5_meth_CS"/>
</dbReference>
<dbReference type="GO" id="GO:0003886">
    <property type="term" value="F:DNA (cytosine-5-)-methyltransferase activity"/>
    <property type="evidence" value="ECO:0007669"/>
    <property type="project" value="UniProtKB-EC"/>
</dbReference>
<dbReference type="SUPFAM" id="SSF53335">
    <property type="entry name" value="S-adenosyl-L-methionine-dependent methyltransferases"/>
    <property type="match status" value="1"/>
</dbReference>
<accession>A0ABV2QMP5</accession>
<keyword evidence="3 5" id="KW-0949">S-adenosyl-L-methionine</keyword>
<dbReference type="Pfam" id="PF00145">
    <property type="entry name" value="DNA_methylase"/>
    <property type="match status" value="1"/>
</dbReference>
<evidence type="ECO:0000256" key="4">
    <source>
        <dbReference type="ARBA" id="ARBA00022747"/>
    </source>
</evidence>
<comment type="similarity">
    <text evidence="5 6">Belongs to the class I-like SAM-binding methyltransferase superfamily. C5-methyltransferase family.</text>
</comment>
<dbReference type="EMBL" id="JBEPSJ010000002">
    <property type="protein sequence ID" value="MET4582332.1"/>
    <property type="molecule type" value="Genomic_DNA"/>
</dbReference>
<dbReference type="InterPro" id="IPR050390">
    <property type="entry name" value="C5-Methyltransferase"/>
</dbReference>
<dbReference type="InterPro" id="IPR001525">
    <property type="entry name" value="C5_MeTfrase"/>
</dbReference>
<evidence type="ECO:0000256" key="2">
    <source>
        <dbReference type="ARBA" id="ARBA00022679"/>
    </source>
</evidence>
<feature type="active site" evidence="5">
    <location>
        <position position="90"/>
    </location>
</feature>
<protein>
    <recommendedName>
        <fullName evidence="7">Cytosine-specific methyltransferase</fullName>
        <ecNumber evidence="7">2.1.1.37</ecNumber>
    </recommendedName>
</protein>
<dbReference type="PANTHER" id="PTHR10629:SF52">
    <property type="entry name" value="DNA (CYTOSINE-5)-METHYLTRANSFERASE 1"/>
    <property type="match status" value="1"/>
</dbReference>
<dbReference type="Proteomes" id="UP001549257">
    <property type="component" value="Unassembled WGS sequence"/>
</dbReference>
<evidence type="ECO:0000313" key="8">
    <source>
        <dbReference type="EMBL" id="MET4582332.1"/>
    </source>
</evidence>
<dbReference type="PRINTS" id="PR00105">
    <property type="entry name" value="C5METTRFRASE"/>
</dbReference>
<keyword evidence="9" id="KW-1185">Reference proteome</keyword>
<evidence type="ECO:0000256" key="3">
    <source>
        <dbReference type="ARBA" id="ARBA00022691"/>
    </source>
</evidence>
<sequence length="343" mass="36826">MLDNGVNVTNRGARIVPELSVLEICAGAGGQAAGLERAGFNHELAVEIEPPAAATLRLNRPSWDVHEGDVREVDGNKYRGIDLVAGGVPCPPFSVAGKQLGKDDERDLFPEALRLVRESRPAAVLLENVKGLASARFEPYRRSILEELDTLGYDADWKLIESASYGVPQLRPRFILVALKRRHFKNFTWGVHDGRITTVGEALHPYMAAEGWSGADAWAARANRVAPTIVGGSKKHGGADLGPTRAKAAWLALGVDGKGIADNAPNAETPFDHVPRLTMRMAATVQGFSPDWQFAGLKTATYRQIGNAFPPPVAEAIGLRIQRALVGAGDIGKSPMHRISAIG</sequence>
<dbReference type="PROSITE" id="PS00094">
    <property type="entry name" value="C5_MTASE_1"/>
    <property type="match status" value="1"/>
</dbReference>
<dbReference type="Gene3D" id="3.90.120.10">
    <property type="entry name" value="DNA Methylase, subunit A, domain 2"/>
    <property type="match status" value="1"/>
</dbReference>
<evidence type="ECO:0000256" key="5">
    <source>
        <dbReference type="PROSITE-ProRule" id="PRU01016"/>
    </source>
</evidence>
<dbReference type="RefSeq" id="WP_354024527.1">
    <property type="nucleotide sequence ID" value="NZ_JBEPSJ010000002.1"/>
</dbReference>
<gene>
    <name evidence="8" type="ORF">ABIE21_001842</name>
</gene>
<name>A0ABV2QMP5_9MICO</name>
<evidence type="ECO:0000256" key="6">
    <source>
        <dbReference type="RuleBase" id="RU000416"/>
    </source>
</evidence>
<dbReference type="InterPro" id="IPR029063">
    <property type="entry name" value="SAM-dependent_MTases_sf"/>
</dbReference>